<feature type="non-terminal residue" evidence="8">
    <location>
        <position position="1"/>
    </location>
</feature>
<dbReference type="FunFam" id="2.60.40.10:FF:000032">
    <property type="entry name" value="palladin isoform X1"/>
    <property type="match status" value="1"/>
</dbReference>
<accession>A0A1B6GP99</accession>
<dbReference type="CDD" id="cd11856">
    <property type="entry name" value="SH3_p47phox_like"/>
    <property type="match status" value="1"/>
</dbReference>
<dbReference type="EMBL" id="GECZ01005530">
    <property type="protein sequence ID" value="JAS64239.1"/>
    <property type="molecule type" value="Transcribed_RNA"/>
</dbReference>
<dbReference type="PROSITE" id="PS50002">
    <property type="entry name" value="SH3"/>
    <property type="match status" value="1"/>
</dbReference>
<dbReference type="PANTHER" id="PTHR47633">
    <property type="entry name" value="IMMUNOGLOBULIN"/>
    <property type="match status" value="1"/>
</dbReference>
<evidence type="ECO:0000256" key="2">
    <source>
        <dbReference type="ARBA" id="ARBA00022443"/>
    </source>
</evidence>
<feature type="domain" description="SH3" evidence="6">
    <location>
        <begin position="257"/>
        <end position="318"/>
    </location>
</feature>
<evidence type="ECO:0000256" key="5">
    <source>
        <dbReference type="PROSITE-ProRule" id="PRU00192"/>
    </source>
</evidence>
<dbReference type="SMART" id="SM00326">
    <property type="entry name" value="SH3"/>
    <property type="match status" value="1"/>
</dbReference>
<dbReference type="Pfam" id="PF14604">
    <property type="entry name" value="SH3_9"/>
    <property type="match status" value="1"/>
</dbReference>
<feature type="domain" description="Ig-like" evidence="7">
    <location>
        <begin position="349"/>
        <end position="438"/>
    </location>
</feature>
<dbReference type="SMART" id="SM00409">
    <property type="entry name" value="IG"/>
    <property type="match status" value="3"/>
</dbReference>
<dbReference type="InterPro" id="IPR001452">
    <property type="entry name" value="SH3_domain"/>
</dbReference>
<dbReference type="Pfam" id="PF07679">
    <property type="entry name" value="I-set"/>
    <property type="match status" value="3"/>
</dbReference>
<reference evidence="8" key="1">
    <citation type="submission" date="2015-11" db="EMBL/GenBank/DDBJ databases">
        <title>De novo transcriptome assembly of four potential Pierce s Disease insect vectors from Arizona vineyards.</title>
        <authorList>
            <person name="Tassone E.E."/>
        </authorList>
    </citation>
    <scope>NUCLEOTIDE SEQUENCE</scope>
</reference>
<evidence type="ECO:0008006" key="9">
    <source>
        <dbReference type="Google" id="ProtNLM"/>
    </source>
</evidence>
<proteinExistence type="inferred from homology"/>
<keyword evidence="4" id="KW-0393">Immunoglobulin domain</keyword>
<keyword evidence="3" id="KW-1015">Disulfide bond</keyword>
<evidence type="ECO:0000256" key="1">
    <source>
        <dbReference type="ARBA" id="ARBA00006692"/>
    </source>
</evidence>
<dbReference type="InterPro" id="IPR003598">
    <property type="entry name" value="Ig_sub2"/>
</dbReference>
<gene>
    <name evidence="8" type="ORF">g.42680</name>
</gene>
<dbReference type="SUPFAM" id="SSF50044">
    <property type="entry name" value="SH3-domain"/>
    <property type="match status" value="1"/>
</dbReference>
<keyword evidence="2 5" id="KW-0728">SH3 domain</keyword>
<dbReference type="SUPFAM" id="SSF48726">
    <property type="entry name" value="Immunoglobulin"/>
    <property type="match status" value="3"/>
</dbReference>
<dbReference type="FunFam" id="2.60.40.10:FF:001138">
    <property type="entry name" value="Sallimus, isoform P"/>
    <property type="match status" value="1"/>
</dbReference>
<dbReference type="InterPro" id="IPR036028">
    <property type="entry name" value="SH3-like_dom_sf"/>
</dbReference>
<protein>
    <recommendedName>
        <fullName evidence="9">Titin</fullName>
    </recommendedName>
</protein>
<feature type="non-terminal residue" evidence="8">
    <location>
        <position position="863"/>
    </location>
</feature>
<dbReference type="PANTHER" id="PTHR47633:SF4">
    <property type="entry name" value="MYOPALLADIN ISOFORM X1"/>
    <property type="match status" value="1"/>
</dbReference>
<dbReference type="AlphaFoldDB" id="A0A1B6GP99"/>
<evidence type="ECO:0000256" key="4">
    <source>
        <dbReference type="ARBA" id="ARBA00023319"/>
    </source>
</evidence>
<evidence type="ECO:0000256" key="3">
    <source>
        <dbReference type="ARBA" id="ARBA00023157"/>
    </source>
</evidence>
<evidence type="ECO:0000313" key="8">
    <source>
        <dbReference type="EMBL" id="JAS64239.1"/>
    </source>
</evidence>
<dbReference type="SMART" id="SM00408">
    <property type="entry name" value="IGc2"/>
    <property type="match status" value="3"/>
</dbReference>
<comment type="similarity">
    <text evidence="1">Belongs to the protein kinase superfamily. CAMK Ser/Thr protein kinase family.</text>
</comment>
<dbReference type="FunFam" id="2.60.40.10:FF:000107">
    <property type="entry name" value="Myosin, light chain kinase a"/>
    <property type="match status" value="1"/>
</dbReference>
<name>A0A1B6GP99_9HEMI</name>
<sequence>EELVIKKKPKPKPQFYEEAAEELTITQETPTPIEEPLIEDTERLVVVFKKTEKPVEDAEQITITPRRRSSVRKLSIEEHPEEKITLKQRRPSEDVVEEEVVTDVTFKPKITKPKEEIEQEFKISLQTYEEEDISMSGKVRLPRKKKIQPVSDEASAEITIQKEVELDESQDINFPLRGKPSISAYNIEDTEQEVQLGLRQQQHRASIVYEEETLDIKVKRKPSKPTIPAFNQESAGLTITKGEEITIDKGETIVETSEGDILFSICSYVAESDDALNLVEGERVYVLESTSQDWWFVQKHLTEEKGWVPAVYLRDEPSYTLYVQKKLHEKIDKLPIFEKPSAGEEVYAPRFVEKLQPKHAPDGATVQFECQVEGNPRPQITWFRQTAIIKPSQDFQIFYDDDNVATLIIREVFPEDAGTFTCVAKNAAGFASSTTELLVEAPLSDHGSDITGHSRKSLSRESSLADILEGIPPTFSRKPKAKIVKEGDNVELECRLVAVPEPDIFWYYKGKALQPSDSVAVTTQSDMHMYSTMVTITKVKKSQEGVYQVVAKNREGQATLDITLKVKTGEPEPPEVVEPLQDVCISEGESAVLVTQITGKPTPKVVWLRDGKPDASLPTKVQGETYSLTFIKPSPTDSARYSVTATNKHGKASTSCQLTVEDTNLTRVDELHSATDTFGSKEVKLQTVHQQQAFKRQDAFMPQSEKTVASSLSRQVVQKTHQVTTTQMTRPSKAVISKDDVHIIQDLKMIKINLQSPLTSDTTEDDTTSEVTIEITQKMNMPDIDVAHDIKLKKYEETEISEKVVTPSQPKSFSSHTEETSAHIIVTEIVEGGQGLESSLNDLGVPGPQAPLFVERFEEQNVK</sequence>
<organism evidence="8">
    <name type="scientific">Cuerna arida</name>
    <dbReference type="NCBI Taxonomy" id="1464854"/>
    <lineage>
        <taxon>Eukaryota</taxon>
        <taxon>Metazoa</taxon>
        <taxon>Ecdysozoa</taxon>
        <taxon>Arthropoda</taxon>
        <taxon>Hexapoda</taxon>
        <taxon>Insecta</taxon>
        <taxon>Pterygota</taxon>
        <taxon>Neoptera</taxon>
        <taxon>Paraneoptera</taxon>
        <taxon>Hemiptera</taxon>
        <taxon>Auchenorrhyncha</taxon>
        <taxon>Membracoidea</taxon>
        <taxon>Cicadellidae</taxon>
        <taxon>Cicadellinae</taxon>
        <taxon>Proconiini</taxon>
        <taxon>Cuerna</taxon>
    </lineage>
</organism>
<dbReference type="InterPro" id="IPR007110">
    <property type="entry name" value="Ig-like_dom"/>
</dbReference>
<dbReference type="InterPro" id="IPR013098">
    <property type="entry name" value="Ig_I-set"/>
</dbReference>
<dbReference type="InterPro" id="IPR036179">
    <property type="entry name" value="Ig-like_dom_sf"/>
</dbReference>
<evidence type="ECO:0000259" key="7">
    <source>
        <dbReference type="PROSITE" id="PS50835"/>
    </source>
</evidence>
<dbReference type="Gene3D" id="2.30.30.40">
    <property type="entry name" value="SH3 Domains"/>
    <property type="match status" value="1"/>
</dbReference>
<dbReference type="InterPro" id="IPR003599">
    <property type="entry name" value="Ig_sub"/>
</dbReference>
<feature type="domain" description="Ig-like" evidence="7">
    <location>
        <begin position="473"/>
        <end position="565"/>
    </location>
</feature>
<feature type="domain" description="Ig-like" evidence="7">
    <location>
        <begin position="574"/>
        <end position="659"/>
    </location>
</feature>
<dbReference type="InterPro" id="IPR013783">
    <property type="entry name" value="Ig-like_fold"/>
</dbReference>
<evidence type="ECO:0000259" key="6">
    <source>
        <dbReference type="PROSITE" id="PS50002"/>
    </source>
</evidence>
<dbReference type="PROSITE" id="PS50835">
    <property type="entry name" value="IG_LIKE"/>
    <property type="match status" value="3"/>
</dbReference>
<dbReference type="Gene3D" id="2.60.40.10">
    <property type="entry name" value="Immunoglobulins"/>
    <property type="match status" value="3"/>
</dbReference>